<accession>A0A212JX26</accession>
<dbReference type="InterPro" id="IPR020904">
    <property type="entry name" value="Sc_DH/Rdtase_CS"/>
</dbReference>
<evidence type="ECO:0000256" key="3">
    <source>
        <dbReference type="RuleBase" id="RU000363"/>
    </source>
</evidence>
<dbReference type="AlphaFoldDB" id="A0A212JX26"/>
<dbReference type="PRINTS" id="PR00081">
    <property type="entry name" value="GDHRDH"/>
</dbReference>
<protein>
    <submittedName>
        <fullName evidence="4">2-deoxy-D-gluconate 3-dehydrogenase</fullName>
    </submittedName>
</protein>
<dbReference type="SUPFAM" id="SSF51735">
    <property type="entry name" value="NAD(P)-binding Rossmann-fold domains"/>
    <property type="match status" value="1"/>
</dbReference>
<dbReference type="CDD" id="cd05233">
    <property type="entry name" value="SDR_c"/>
    <property type="match status" value="1"/>
</dbReference>
<evidence type="ECO:0000256" key="1">
    <source>
        <dbReference type="ARBA" id="ARBA00006484"/>
    </source>
</evidence>
<sequence length="253" mass="26908">MAADKKIALVTGASSGIGRASALALVKSGFMVAVTGRREAELKETATLAGNLSANILPIVGDVSDPDSVTRLFETVIKQHGRLDVLFNNAGVAIHGTDTIDLPLDKWEYLMRINVTGAFLCAQQALRIMKNQDPKGGRIINNGSISAHVPRARALAYTVSKHAITGMTKSIALDYRDDNICCSQIDIGNAAVKRTEEVAKGARIQADGVKRAEPQIDVAIVANTVAYIANLPLDVNVPFMTIMANAMPLMGRG</sequence>
<gene>
    <name evidence="4" type="ORF">KL86DPRO_20232</name>
</gene>
<dbReference type="PROSITE" id="PS00061">
    <property type="entry name" value="ADH_SHORT"/>
    <property type="match status" value="1"/>
</dbReference>
<dbReference type="EMBL" id="FLUQ01000002">
    <property type="protein sequence ID" value="SBW03953.1"/>
    <property type="molecule type" value="Genomic_DNA"/>
</dbReference>
<dbReference type="Gene3D" id="3.40.50.720">
    <property type="entry name" value="NAD(P)-binding Rossmann-like Domain"/>
    <property type="match status" value="1"/>
</dbReference>
<dbReference type="InterPro" id="IPR036291">
    <property type="entry name" value="NAD(P)-bd_dom_sf"/>
</dbReference>
<name>A0A212JX26_9DELT</name>
<keyword evidence="2" id="KW-0560">Oxidoreductase</keyword>
<dbReference type="PANTHER" id="PTHR43669:SF12">
    <property type="entry name" value="BLR5618 PROTEIN"/>
    <property type="match status" value="1"/>
</dbReference>
<dbReference type="GO" id="GO:0016491">
    <property type="term" value="F:oxidoreductase activity"/>
    <property type="evidence" value="ECO:0007669"/>
    <property type="project" value="UniProtKB-KW"/>
</dbReference>
<organism evidence="4">
    <name type="scientific">uncultured delta proteobacterium</name>
    <dbReference type="NCBI Taxonomy" id="34034"/>
    <lineage>
        <taxon>Bacteria</taxon>
        <taxon>Deltaproteobacteria</taxon>
        <taxon>environmental samples</taxon>
    </lineage>
</organism>
<proteinExistence type="inferred from homology"/>
<dbReference type="FunFam" id="3.40.50.720:FF:000084">
    <property type="entry name" value="Short-chain dehydrogenase reductase"/>
    <property type="match status" value="1"/>
</dbReference>
<comment type="similarity">
    <text evidence="1 3">Belongs to the short-chain dehydrogenases/reductases (SDR) family.</text>
</comment>
<reference evidence="4" key="1">
    <citation type="submission" date="2016-04" db="EMBL/GenBank/DDBJ databases">
        <authorList>
            <person name="Evans L.H."/>
            <person name="Alamgir A."/>
            <person name="Owens N."/>
            <person name="Weber N.D."/>
            <person name="Virtaneva K."/>
            <person name="Barbian K."/>
            <person name="Babar A."/>
            <person name="Rosenke K."/>
        </authorList>
    </citation>
    <scope>NUCLEOTIDE SEQUENCE</scope>
    <source>
        <strain evidence="4">86</strain>
    </source>
</reference>
<dbReference type="PRINTS" id="PR00080">
    <property type="entry name" value="SDRFAMILY"/>
</dbReference>
<dbReference type="Pfam" id="PF00106">
    <property type="entry name" value="adh_short"/>
    <property type="match status" value="1"/>
</dbReference>
<evidence type="ECO:0000313" key="4">
    <source>
        <dbReference type="EMBL" id="SBW03953.1"/>
    </source>
</evidence>
<evidence type="ECO:0000256" key="2">
    <source>
        <dbReference type="ARBA" id="ARBA00023002"/>
    </source>
</evidence>
<dbReference type="InterPro" id="IPR002347">
    <property type="entry name" value="SDR_fam"/>
</dbReference>
<dbReference type="PANTHER" id="PTHR43669">
    <property type="entry name" value="5-KETO-D-GLUCONATE 5-REDUCTASE"/>
    <property type="match status" value="1"/>
</dbReference>